<evidence type="ECO:0000256" key="8">
    <source>
        <dbReference type="ARBA" id="ARBA00023136"/>
    </source>
</evidence>
<evidence type="ECO:0000313" key="12">
    <source>
        <dbReference type="Proteomes" id="UP001326567"/>
    </source>
</evidence>
<keyword evidence="7 9" id="KW-1133">Transmembrane helix</keyword>
<protein>
    <submittedName>
        <fullName evidence="11">ABC transporter permease</fullName>
    </submittedName>
</protein>
<feature type="transmembrane region" description="Helical" evidence="9">
    <location>
        <begin position="75"/>
        <end position="99"/>
    </location>
</feature>
<keyword evidence="6" id="KW-0653">Protein transport</keyword>
<evidence type="ECO:0000256" key="2">
    <source>
        <dbReference type="ARBA" id="ARBA00022448"/>
    </source>
</evidence>
<evidence type="ECO:0000259" key="10">
    <source>
        <dbReference type="PROSITE" id="PS50928"/>
    </source>
</evidence>
<dbReference type="CDD" id="cd06261">
    <property type="entry name" value="TM_PBP2"/>
    <property type="match status" value="1"/>
</dbReference>
<dbReference type="Pfam" id="PF00528">
    <property type="entry name" value="BPD_transp_1"/>
    <property type="match status" value="1"/>
</dbReference>
<feature type="transmembrane region" description="Helical" evidence="9">
    <location>
        <begin position="192"/>
        <end position="217"/>
    </location>
</feature>
<evidence type="ECO:0000313" key="11">
    <source>
        <dbReference type="EMBL" id="WPZ23920.1"/>
    </source>
</evidence>
<comment type="similarity">
    <text evidence="9">Belongs to the binding-protein-dependent transport system permease family.</text>
</comment>
<dbReference type="InterPro" id="IPR000515">
    <property type="entry name" value="MetI-like"/>
</dbReference>
<gene>
    <name evidence="11" type="ORF">T7987_19410</name>
</gene>
<dbReference type="Proteomes" id="UP001326567">
    <property type="component" value="Plasmid unnamed05"/>
</dbReference>
<keyword evidence="5" id="KW-0571">Peptide transport</keyword>
<evidence type="ECO:0000256" key="5">
    <source>
        <dbReference type="ARBA" id="ARBA00022856"/>
    </source>
</evidence>
<name>A0ABZ0V9B8_9RHOB</name>
<keyword evidence="12" id="KW-1185">Reference proteome</keyword>
<organism evidence="11 12">
    <name type="scientific">Sulfitobacter faviae</name>
    <dbReference type="NCBI Taxonomy" id="1775881"/>
    <lineage>
        <taxon>Bacteria</taxon>
        <taxon>Pseudomonadati</taxon>
        <taxon>Pseudomonadota</taxon>
        <taxon>Alphaproteobacteria</taxon>
        <taxon>Rhodobacterales</taxon>
        <taxon>Roseobacteraceae</taxon>
        <taxon>Sulfitobacter</taxon>
    </lineage>
</organism>
<dbReference type="SUPFAM" id="SSF161098">
    <property type="entry name" value="MetI-like"/>
    <property type="match status" value="1"/>
</dbReference>
<evidence type="ECO:0000256" key="6">
    <source>
        <dbReference type="ARBA" id="ARBA00022927"/>
    </source>
</evidence>
<sequence>MKFDFFNLKFLIGAFLLGFILFLAAFGNLLTPFGANRQNLLASLLPPLTDGHLLGTDHLGRDILARMISGARVSLAIAASVVVISGVVGVTVGALSGYLRGAWDLVTQKIVESFWAFPPILLAIAILAFLGQSLTNVIFALVIQRWIPYSRMARAQAMVLRSLAYVESSRVMGGGLLWVMRRHILPNLMASAIIVGTFSMATAILAEASLSFLGLGVPPQIATWGGMLAEGRSYITRAWWLAVMPGAGIFMTVLSLNLLGDWLRDQYDPKKTLNLI</sequence>
<feature type="transmembrane region" description="Helical" evidence="9">
    <location>
        <begin position="119"/>
        <end position="143"/>
    </location>
</feature>
<feature type="transmembrane region" description="Helical" evidence="9">
    <location>
        <begin position="6"/>
        <end position="30"/>
    </location>
</feature>
<dbReference type="InterPro" id="IPR050366">
    <property type="entry name" value="BP-dependent_transpt_permease"/>
</dbReference>
<dbReference type="PANTHER" id="PTHR43386">
    <property type="entry name" value="OLIGOPEPTIDE TRANSPORT SYSTEM PERMEASE PROTEIN APPC"/>
    <property type="match status" value="1"/>
</dbReference>
<keyword evidence="2 9" id="KW-0813">Transport</keyword>
<accession>A0ABZ0V9B8</accession>
<comment type="subcellular location">
    <subcellularLocation>
        <location evidence="1 9">Cell membrane</location>
        <topology evidence="1 9">Multi-pass membrane protein</topology>
    </subcellularLocation>
</comment>
<evidence type="ECO:0000256" key="9">
    <source>
        <dbReference type="RuleBase" id="RU363032"/>
    </source>
</evidence>
<feature type="domain" description="ABC transmembrane type-1" evidence="10">
    <location>
        <begin position="71"/>
        <end position="260"/>
    </location>
</feature>
<dbReference type="InterPro" id="IPR035906">
    <property type="entry name" value="MetI-like_sf"/>
</dbReference>
<proteinExistence type="inferred from homology"/>
<dbReference type="EMBL" id="CP139730">
    <property type="protein sequence ID" value="WPZ23920.1"/>
    <property type="molecule type" value="Genomic_DNA"/>
</dbReference>
<dbReference type="RefSeq" id="WP_322330077.1">
    <property type="nucleotide sequence ID" value="NZ_CP139730.1"/>
</dbReference>
<keyword evidence="4 9" id="KW-0812">Transmembrane</keyword>
<evidence type="ECO:0000256" key="3">
    <source>
        <dbReference type="ARBA" id="ARBA00022475"/>
    </source>
</evidence>
<keyword evidence="8 9" id="KW-0472">Membrane</keyword>
<evidence type="ECO:0000256" key="1">
    <source>
        <dbReference type="ARBA" id="ARBA00004651"/>
    </source>
</evidence>
<evidence type="ECO:0000256" key="4">
    <source>
        <dbReference type="ARBA" id="ARBA00022692"/>
    </source>
</evidence>
<feature type="transmembrane region" description="Helical" evidence="9">
    <location>
        <begin position="238"/>
        <end position="259"/>
    </location>
</feature>
<dbReference type="PANTHER" id="PTHR43386:SF1">
    <property type="entry name" value="D,D-DIPEPTIDE TRANSPORT SYSTEM PERMEASE PROTEIN DDPC-RELATED"/>
    <property type="match status" value="1"/>
</dbReference>
<dbReference type="PROSITE" id="PS50928">
    <property type="entry name" value="ABC_TM1"/>
    <property type="match status" value="1"/>
</dbReference>
<evidence type="ECO:0000256" key="7">
    <source>
        <dbReference type="ARBA" id="ARBA00022989"/>
    </source>
</evidence>
<reference evidence="11 12" key="1">
    <citation type="submission" date="2023-11" db="EMBL/GenBank/DDBJ databases">
        <title>From the Deep-Sea to the Surface: Bacterial Genomes Isolated from the Moytirra Hydrothermal Vent Plume.</title>
        <authorList>
            <person name="Major S.R."/>
        </authorList>
    </citation>
    <scope>NUCLEOTIDE SEQUENCE [LARGE SCALE GENOMIC DNA]</scope>
    <source>
        <strain evidence="11 12">OXR-9</strain>
        <plasmid evidence="11 12">unnamed05</plasmid>
    </source>
</reference>
<keyword evidence="11" id="KW-0614">Plasmid</keyword>
<dbReference type="Gene3D" id="1.10.3720.10">
    <property type="entry name" value="MetI-like"/>
    <property type="match status" value="1"/>
</dbReference>
<geneLocation type="plasmid" evidence="11 12">
    <name>unnamed05</name>
</geneLocation>
<keyword evidence="3" id="KW-1003">Cell membrane</keyword>